<dbReference type="GO" id="GO:0007165">
    <property type="term" value="P:signal transduction"/>
    <property type="evidence" value="ECO:0007669"/>
    <property type="project" value="TreeGrafter"/>
</dbReference>
<comment type="caution">
    <text evidence="6">The sequence shown here is derived from an EMBL/GenBank/DDBJ whole genome shotgun (WGS) entry which is preliminary data.</text>
</comment>
<dbReference type="NCBIfam" id="TIGR00225">
    <property type="entry name" value="prc"/>
    <property type="match status" value="1"/>
</dbReference>
<dbReference type="Proteomes" id="UP000478995">
    <property type="component" value="Unassembled WGS sequence"/>
</dbReference>
<dbReference type="FunFam" id="2.30.42.10:FF:000063">
    <property type="entry name" value="Peptidase, S41 family"/>
    <property type="match status" value="1"/>
</dbReference>
<dbReference type="CDD" id="cd07560">
    <property type="entry name" value="Peptidase_S41_CPP"/>
    <property type="match status" value="1"/>
</dbReference>
<gene>
    <name evidence="6" type="ORF">FC794_13795</name>
</gene>
<dbReference type="GO" id="GO:0006508">
    <property type="term" value="P:proteolysis"/>
    <property type="evidence" value="ECO:0007669"/>
    <property type="project" value="UniProtKB-KW"/>
</dbReference>
<dbReference type="InterPro" id="IPR055210">
    <property type="entry name" value="CtpA/B_N"/>
</dbReference>
<evidence type="ECO:0000313" key="6">
    <source>
        <dbReference type="EMBL" id="NFG17840.1"/>
    </source>
</evidence>
<dbReference type="EMBL" id="SWOY01000005">
    <property type="protein sequence ID" value="NFG17840.1"/>
    <property type="molecule type" value="Genomic_DNA"/>
</dbReference>
<dbReference type="SMART" id="SM00228">
    <property type="entry name" value="PDZ"/>
    <property type="match status" value="1"/>
</dbReference>
<dbReference type="PANTHER" id="PTHR32060">
    <property type="entry name" value="TAIL-SPECIFIC PROTEASE"/>
    <property type="match status" value="1"/>
</dbReference>
<dbReference type="Gene3D" id="2.30.42.10">
    <property type="match status" value="1"/>
</dbReference>
<dbReference type="Pfam" id="PF22694">
    <property type="entry name" value="CtpB_N-like"/>
    <property type="match status" value="1"/>
</dbReference>
<dbReference type="CDD" id="cd06782">
    <property type="entry name" value="cpPDZ_CPP-like"/>
    <property type="match status" value="1"/>
</dbReference>
<reference evidence="6 7" key="1">
    <citation type="submission" date="2019-04" db="EMBL/GenBank/DDBJ databases">
        <title>Genome sequencing of Clostridium botulinum Groups I-IV and Clostridium butyricum.</title>
        <authorList>
            <person name="Brunt J."/>
            <person name="Van Vliet A.H.M."/>
            <person name="Stringer S.C."/>
            <person name="Carter A.T."/>
            <person name="Peck M.W."/>
        </authorList>
    </citation>
    <scope>NUCLEOTIDE SEQUENCE [LARGE SCALE GENOMIC DNA]</scope>
    <source>
        <strain evidence="6 7">IFR 18/037</strain>
    </source>
</reference>
<dbReference type="Gene3D" id="3.30.750.44">
    <property type="match status" value="1"/>
</dbReference>
<dbReference type="GeneID" id="5187639"/>
<evidence type="ECO:0000256" key="5">
    <source>
        <dbReference type="RuleBase" id="RU004404"/>
    </source>
</evidence>
<dbReference type="AlphaFoldDB" id="A0A0L9ZD76"/>
<dbReference type="Pfam" id="PF03572">
    <property type="entry name" value="Peptidase_S41"/>
    <property type="match status" value="1"/>
</dbReference>
<dbReference type="GO" id="GO:0030288">
    <property type="term" value="C:outer membrane-bounded periplasmic space"/>
    <property type="evidence" value="ECO:0007669"/>
    <property type="project" value="TreeGrafter"/>
</dbReference>
<name>A0A0L9ZD76_CLOBO</name>
<sequence>MKKNKKWIIWTVVIVLVTNIFTFLGTNLVSLYLPNGKVIIGADQYKDILKYQKMFLIRNQIYKYYDGKIDESKMVEGAVKGMTESLNDPYTVFMNAKEYKEFNAQTEGNYSGVGIQIQAKDDKIIVASTFEGSPAKEAGILPKDEIQKVNNTTVSGKELEKAVSIMKGKEGTDVKLQLYRKEKGSFEVTLKRKKIDIPTIKSEMIDNNIGYIQVSMFDENTSKNFKNALNDLKDKGMKSLLLDLRGNPGGLLDECINMASNFIEKGKVVVSTIDKYGSKKEYKSKGGDFIGFPVTILVDEGSASASEVFLGAMKDYNVATSIGKKTFGKGVVQTIIETGDNTALKVTISKYYSPKGVNINHKGITPDMEIDYPEELRKKEYDRKVDPQFNKALNIAKSKIR</sequence>
<evidence type="ECO:0000256" key="2">
    <source>
        <dbReference type="ARBA" id="ARBA00022670"/>
    </source>
</evidence>
<evidence type="ECO:0000313" key="7">
    <source>
        <dbReference type="Proteomes" id="UP000478995"/>
    </source>
</evidence>
<dbReference type="SMART" id="SM00245">
    <property type="entry name" value="TSPc"/>
    <property type="match status" value="1"/>
</dbReference>
<keyword evidence="4 5" id="KW-0720">Serine protease</keyword>
<dbReference type="InterPro" id="IPR001478">
    <property type="entry name" value="PDZ"/>
</dbReference>
<dbReference type="GO" id="GO:0008236">
    <property type="term" value="F:serine-type peptidase activity"/>
    <property type="evidence" value="ECO:0007669"/>
    <property type="project" value="UniProtKB-KW"/>
</dbReference>
<dbReference type="OrthoDB" id="9812068at2"/>
<proteinExistence type="inferred from homology"/>
<dbReference type="InterPro" id="IPR004447">
    <property type="entry name" value="Peptidase_S41A"/>
</dbReference>
<dbReference type="Pfam" id="PF13180">
    <property type="entry name" value="PDZ_2"/>
    <property type="match status" value="1"/>
</dbReference>
<dbReference type="FunFam" id="3.30.750.44:FF:000001">
    <property type="entry name" value="S41 family peptidase"/>
    <property type="match status" value="1"/>
</dbReference>
<keyword evidence="2 5" id="KW-0645">Protease</keyword>
<comment type="similarity">
    <text evidence="1 5">Belongs to the peptidase S41A family.</text>
</comment>
<dbReference type="PANTHER" id="PTHR32060:SF30">
    <property type="entry name" value="CARBOXY-TERMINAL PROCESSING PROTEASE CTPA"/>
    <property type="match status" value="1"/>
</dbReference>
<organism evidence="6 7">
    <name type="scientific">Clostridium botulinum</name>
    <dbReference type="NCBI Taxonomy" id="1491"/>
    <lineage>
        <taxon>Bacteria</taxon>
        <taxon>Bacillati</taxon>
        <taxon>Bacillota</taxon>
        <taxon>Clostridia</taxon>
        <taxon>Eubacteriales</taxon>
        <taxon>Clostridiaceae</taxon>
        <taxon>Clostridium</taxon>
    </lineage>
</organism>
<protein>
    <submittedName>
        <fullName evidence="6">S41 family peptidase</fullName>
    </submittedName>
</protein>
<dbReference type="InterPro" id="IPR029045">
    <property type="entry name" value="ClpP/crotonase-like_dom_sf"/>
</dbReference>
<dbReference type="SUPFAM" id="SSF52096">
    <property type="entry name" value="ClpP/crotonase"/>
    <property type="match status" value="1"/>
</dbReference>
<dbReference type="Gene3D" id="3.90.226.10">
    <property type="entry name" value="2-enoyl-CoA Hydratase, Chain A, domain 1"/>
    <property type="match status" value="1"/>
</dbReference>
<dbReference type="SUPFAM" id="SSF50156">
    <property type="entry name" value="PDZ domain-like"/>
    <property type="match status" value="1"/>
</dbReference>
<accession>A0A0L9ZD76</accession>
<dbReference type="RefSeq" id="WP_003357628.1">
    <property type="nucleotide sequence ID" value="NZ_CP013246.1"/>
</dbReference>
<keyword evidence="3 5" id="KW-0378">Hydrolase</keyword>
<dbReference type="GO" id="GO:0004175">
    <property type="term" value="F:endopeptidase activity"/>
    <property type="evidence" value="ECO:0007669"/>
    <property type="project" value="TreeGrafter"/>
</dbReference>
<dbReference type="InterPro" id="IPR036034">
    <property type="entry name" value="PDZ_sf"/>
</dbReference>
<evidence type="ECO:0000256" key="1">
    <source>
        <dbReference type="ARBA" id="ARBA00009179"/>
    </source>
</evidence>
<dbReference type="PROSITE" id="PS50106">
    <property type="entry name" value="PDZ"/>
    <property type="match status" value="1"/>
</dbReference>
<evidence type="ECO:0000256" key="4">
    <source>
        <dbReference type="ARBA" id="ARBA00022825"/>
    </source>
</evidence>
<dbReference type="OMA" id="TWSIVDE"/>
<dbReference type="InterPro" id="IPR005151">
    <property type="entry name" value="Tail-specific_protease"/>
</dbReference>
<evidence type="ECO:0000256" key="3">
    <source>
        <dbReference type="ARBA" id="ARBA00022801"/>
    </source>
</evidence>